<gene>
    <name evidence="2" type="ORF">METZ01_LOCUS470355</name>
</gene>
<dbReference type="InterPro" id="IPR038135">
    <property type="entry name" value="Methylthiotransferase_N_sf"/>
</dbReference>
<evidence type="ECO:0000313" key="2">
    <source>
        <dbReference type="EMBL" id="SVE17501.1"/>
    </source>
</evidence>
<organism evidence="2">
    <name type="scientific">marine metagenome</name>
    <dbReference type="NCBI Taxonomy" id="408172"/>
    <lineage>
        <taxon>unclassified sequences</taxon>
        <taxon>metagenomes</taxon>
        <taxon>ecological metagenomes</taxon>
    </lineage>
</organism>
<dbReference type="GO" id="GO:0051539">
    <property type="term" value="F:4 iron, 4 sulfur cluster binding"/>
    <property type="evidence" value="ECO:0007669"/>
    <property type="project" value="UniProtKB-KW"/>
</dbReference>
<dbReference type="PROSITE" id="PS51449">
    <property type="entry name" value="MTTASE_N"/>
    <property type="match status" value="1"/>
</dbReference>
<dbReference type="GO" id="GO:0035596">
    <property type="term" value="F:methylthiotransferase activity"/>
    <property type="evidence" value="ECO:0007669"/>
    <property type="project" value="InterPro"/>
</dbReference>
<dbReference type="Gene3D" id="3.40.50.12160">
    <property type="entry name" value="Methylthiotransferase, N-terminal domain"/>
    <property type="match status" value="1"/>
</dbReference>
<name>A0A383BCF5_9ZZZZ</name>
<dbReference type="InterPro" id="IPR013848">
    <property type="entry name" value="Methylthiotransferase_N"/>
</dbReference>
<dbReference type="Pfam" id="PF00919">
    <property type="entry name" value="UPF0004"/>
    <property type="match status" value="1"/>
</dbReference>
<feature type="domain" description="MTTase N-terminal" evidence="1">
    <location>
        <begin position="1"/>
        <end position="46"/>
    </location>
</feature>
<evidence type="ECO:0000259" key="1">
    <source>
        <dbReference type="PROSITE" id="PS51449"/>
    </source>
</evidence>
<sequence length="46" mass="5147">MGCSKNVYDSEVLMRQLAANNMDVEHESEKENANIVVINTCGFIDN</sequence>
<reference evidence="2" key="1">
    <citation type="submission" date="2018-05" db="EMBL/GenBank/DDBJ databases">
        <authorList>
            <person name="Lanie J.A."/>
            <person name="Ng W.-L."/>
            <person name="Kazmierczak K.M."/>
            <person name="Andrzejewski T.M."/>
            <person name="Davidsen T.M."/>
            <person name="Wayne K.J."/>
            <person name="Tettelin H."/>
            <person name="Glass J.I."/>
            <person name="Rusch D."/>
            <person name="Podicherti R."/>
            <person name="Tsui H.-C.T."/>
            <person name="Winkler M.E."/>
        </authorList>
    </citation>
    <scope>NUCLEOTIDE SEQUENCE</scope>
</reference>
<dbReference type="GO" id="GO:0046872">
    <property type="term" value="F:metal ion binding"/>
    <property type="evidence" value="ECO:0007669"/>
    <property type="project" value="UniProtKB-KW"/>
</dbReference>
<protein>
    <recommendedName>
        <fullName evidence="1">MTTase N-terminal domain-containing protein</fullName>
    </recommendedName>
</protein>
<dbReference type="EMBL" id="UINC01199195">
    <property type="protein sequence ID" value="SVE17501.1"/>
    <property type="molecule type" value="Genomic_DNA"/>
</dbReference>
<feature type="non-terminal residue" evidence="2">
    <location>
        <position position="46"/>
    </location>
</feature>
<accession>A0A383BCF5</accession>
<dbReference type="AlphaFoldDB" id="A0A383BCF5"/>
<proteinExistence type="predicted"/>